<gene>
    <name evidence="1" type="ORF">CPRO_26320</name>
    <name evidence="2" type="ORF">SAMN02745151_01000</name>
</gene>
<reference evidence="1 3" key="1">
    <citation type="journal article" date="2016" name="Genome Announc.">
        <title>Complete Genome Sequence of the Amino Acid-Fermenting Clostridium propionicum X2 (DSM 1682).</title>
        <authorList>
            <person name="Poehlein A."/>
            <person name="Schlien K."/>
            <person name="Chowdhury N.P."/>
            <person name="Gottschalk G."/>
            <person name="Buckel W."/>
            <person name="Daniel R."/>
        </authorList>
    </citation>
    <scope>NUCLEOTIDE SEQUENCE [LARGE SCALE GENOMIC DNA]</scope>
    <source>
        <strain evidence="1 3">X2</strain>
    </source>
</reference>
<name>A0A0X8VBZ7_ANAPI</name>
<dbReference type="EMBL" id="CP014223">
    <property type="protein sequence ID" value="AMJ42180.1"/>
    <property type="molecule type" value="Genomic_DNA"/>
</dbReference>
<accession>A0A0X8VBZ7</accession>
<reference evidence="2" key="4">
    <citation type="submission" date="2016-11" db="EMBL/GenBank/DDBJ databases">
        <authorList>
            <person name="Varghese N."/>
            <person name="Submissions S."/>
        </authorList>
    </citation>
    <scope>NUCLEOTIDE SEQUENCE</scope>
    <source>
        <strain evidence="2">DSM 1682</strain>
    </source>
</reference>
<evidence type="ECO:0000313" key="3">
    <source>
        <dbReference type="Proteomes" id="UP000068026"/>
    </source>
</evidence>
<evidence type="ECO:0000313" key="1">
    <source>
        <dbReference type="EMBL" id="AMJ42180.1"/>
    </source>
</evidence>
<reference evidence="3" key="2">
    <citation type="submission" date="2016-01" db="EMBL/GenBank/DDBJ databases">
        <authorList>
            <person name="Poehlein A."/>
            <person name="Schlien K."/>
            <person name="Gottschalk G."/>
            <person name="Buckel W."/>
            <person name="Daniel R."/>
        </authorList>
    </citation>
    <scope>NUCLEOTIDE SEQUENCE [LARGE SCALE GENOMIC DNA]</scope>
    <source>
        <strain evidence="3">X2</strain>
    </source>
</reference>
<keyword evidence="3" id="KW-1185">Reference proteome</keyword>
<proteinExistence type="predicted"/>
<dbReference type="Proteomes" id="UP000068026">
    <property type="component" value="Chromosome"/>
</dbReference>
<dbReference type="AlphaFoldDB" id="A0A0X8VBZ7"/>
<dbReference type="KEGG" id="cpro:CPRO_26320"/>
<protein>
    <submittedName>
        <fullName evidence="2">Uncharacterized protein</fullName>
    </submittedName>
</protein>
<evidence type="ECO:0000313" key="4">
    <source>
        <dbReference type="Proteomes" id="UP000184204"/>
    </source>
</evidence>
<evidence type="ECO:0000313" key="2">
    <source>
        <dbReference type="EMBL" id="SHE53238.1"/>
    </source>
</evidence>
<dbReference type="Proteomes" id="UP000184204">
    <property type="component" value="Unassembled WGS sequence"/>
</dbReference>
<reference evidence="4" key="3">
    <citation type="submission" date="2016-11" db="EMBL/GenBank/DDBJ databases">
        <authorList>
            <person name="Jaros S."/>
            <person name="Januszkiewicz K."/>
            <person name="Wedrychowicz H."/>
        </authorList>
    </citation>
    <scope>NUCLEOTIDE SEQUENCE [LARGE SCALE GENOMIC DNA]</scope>
    <source>
        <strain evidence="4">DSM 1682</strain>
    </source>
</reference>
<sequence length="151" mass="16773">MEAALCSLYSFETPLCCEACCKPRLTNKLWFTRCIISVSKRHTFSFSLCLSMVRICSNKMTESLGKSYSAADRGMCVGSFALFICDVMAAQMTVGLYLLPTSFCMISTGRIPPCSLPTTGLRSAKKISPLLTIIGSRSAEKFIRQQRHRNM</sequence>
<dbReference type="EMBL" id="FQUA01000003">
    <property type="protein sequence ID" value="SHE53238.1"/>
    <property type="molecule type" value="Genomic_DNA"/>
</dbReference>
<organism evidence="2 4">
    <name type="scientific">Anaerotignum propionicum DSM 1682</name>
    <dbReference type="NCBI Taxonomy" id="991789"/>
    <lineage>
        <taxon>Bacteria</taxon>
        <taxon>Bacillati</taxon>
        <taxon>Bacillota</taxon>
        <taxon>Clostridia</taxon>
        <taxon>Lachnospirales</taxon>
        <taxon>Anaerotignaceae</taxon>
        <taxon>Anaerotignum</taxon>
    </lineage>
</organism>